<organism evidence="2 3">
    <name type="scientific">Marmota monax</name>
    <name type="common">Woodchuck</name>
    <dbReference type="NCBI Taxonomy" id="9995"/>
    <lineage>
        <taxon>Eukaryota</taxon>
        <taxon>Metazoa</taxon>
        <taxon>Chordata</taxon>
        <taxon>Craniata</taxon>
        <taxon>Vertebrata</taxon>
        <taxon>Euteleostomi</taxon>
        <taxon>Mammalia</taxon>
        <taxon>Eutheria</taxon>
        <taxon>Euarchontoglires</taxon>
        <taxon>Glires</taxon>
        <taxon>Rodentia</taxon>
        <taxon>Sciuromorpha</taxon>
        <taxon>Sciuridae</taxon>
        <taxon>Xerinae</taxon>
        <taxon>Marmotini</taxon>
        <taxon>Marmota</taxon>
    </lineage>
</organism>
<reference evidence="2" key="1">
    <citation type="submission" date="2019-04" db="EMBL/GenBank/DDBJ databases">
        <authorList>
            <person name="Alioto T."/>
            <person name="Alioto T."/>
        </authorList>
    </citation>
    <scope>NUCLEOTIDE SEQUENCE [LARGE SCALE GENOMIC DNA]</scope>
</reference>
<evidence type="ECO:0000313" key="3">
    <source>
        <dbReference type="Proteomes" id="UP000335636"/>
    </source>
</evidence>
<dbReference type="Proteomes" id="UP000335636">
    <property type="component" value="Unassembled WGS sequence"/>
</dbReference>
<protein>
    <submittedName>
        <fullName evidence="2">Uncharacterized protein</fullName>
    </submittedName>
</protein>
<evidence type="ECO:0000313" key="2">
    <source>
        <dbReference type="EMBL" id="VTJ51936.1"/>
    </source>
</evidence>
<name>A0A5E4A4U8_MARMO</name>
<evidence type="ECO:0000256" key="1">
    <source>
        <dbReference type="SAM" id="MobiDB-lite"/>
    </source>
</evidence>
<keyword evidence="3" id="KW-1185">Reference proteome</keyword>
<comment type="caution">
    <text evidence="2">The sequence shown here is derived from an EMBL/GenBank/DDBJ whole genome shotgun (WGS) entry which is preliminary data.</text>
</comment>
<dbReference type="AlphaFoldDB" id="A0A5E4A4U8"/>
<proteinExistence type="predicted"/>
<sequence length="268" mass="30863">MEFRGLKPYHQEVSSTDDRTIPEELQESPPEPPLYPCSPHHLIPLNCGSHGVPCSPVPLKEGTMSSPNTLILFLCLFSVLCWAWSSPPPPTMYKFTLQERYSEHGMQKVRTVDEKTCFIHNCTSVSLILSPSRSFVPGSWNWPFICFLFDQTKDYCHWWPEVYNGCPYWSCRLHDERGSYSYHSLGYPEGWTSSYLKWHEGSLSDNSGWYTLDISDPKAKHWDYVEFAVYARTTSAKPTGWMTVSRSLITPPKAAFQVVQHIKESESY</sequence>
<feature type="region of interest" description="Disordered" evidence="1">
    <location>
        <begin position="1"/>
        <end position="31"/>
    </location>
</feature>
<gene>
    <name evidence="2" type="ORF">MONAX_5E012829</name>
</gene>
<dbReference type="EMBL" id="CABDUW010000011">
    <property type="protein sequence ID" value="VTJ51936.1"/>
    <property type="molecule type" value="Genomic_DNA"/>
</dbReference>
<accession>A0A5E4A4U8</accession>